<dbReference type="GO" id="GO:0008982">
    <property type="term" value="F:protein-N(PI)-phosphohistidine-sugar phosphotransferase activity"/>
    <property type="evidence" value="ECO:0007669"/>
    <property type="project" value="InterPro"/>
</dbReference>
<dbReference type="Pfam" id="PF03829">
    <property type="entry name" value="PTSIIA_gutA"/>
    <property type="match status" value="1"/>
</dbReference>
<protein>
    <submittedName>
        <fullName evidence="2">PTS system glucitol/sorbitol-specific IIA component</fullName>
    </submittedName>
</protein>
<comment type="caution">
    <text evidence="1">Lacks conserved residue(s) required for the propagation of feature annotation.</text>
</comment>
<accession>E2ZCK9</accession>
<keyword evidence="3" id="KW-1185">Reference proteome</keyword>
<dbReference type="RefSeq" id="WP_006942016.1">
    <property type="nucleotide sequence ID" value="NZ_GL538208.1"/>
</dbReference>
<dbReference type="eggNOG" id="COG3731">
    <property type="taxonomic scope" value="Bacteria"/>
</dbReference>
<dbReference type="InterPro" id="IPR036665">
    <property type="entry name" value="PTS_IIA_glucitol/sorbitol_sf"/>
</dbReference>
<comment type="caution">
    <text evidence="2">The sequence shown here is derived from an EMBL/GenBank/DDBJ whole genome shotgun (WGS) entry which is preliminary data.</text>
</comment>
<dbReference type="AlphaFoldDB" id="E2ZCK9"/>
<dbReference type="PANTHER" id="PTHR40398:SF1">
    <property type="entry name" value="PTS SYSTEM GLUCITOL_SORBITOL-SPECIFIC EIIA COMPONENT"/>
    <property type="match status" value="1"/>
</dbReference>
<proteinExistence type="predicted"/>
<organism evidence="2 3">
    <name type="scientific">Megasphaera micronuciformis F0359</name>
    <dbReference type="NCBI Taxonomy" id="706434"/>
    <lineage>
        <taxon>Bacteria</taxon>
        <taxon>Bacillati</taxon>
        <taxon>Bacillota</taxon>
        <taxon>Negativicutes</taxon>
        <taxon>Veillonellales</taxon>
        <taxon>Veillonellaceae</taxon>
        <taxon>Megasphaera</taxon>
    </lineage>
</organism>
<dbReference type="GO" id="GO:0005737">
    <property type="term" value="C:cytoplasm"/>
    <property type="evidence" value="ECO:0007669"/>
    <property type="project" value="InterPro"/>
</dbReference>
<reference evidence="2 3" key="1">
    <citation type="submission" date="2010-08" db="EMBL/GenBank/DDBJ databases">
        <authorList>
            <person name="Weinstock G."/>
            <person name="Sodergren E."/>
            <person name="Clifton S."/>
            <person name="Fulton L."/>
            <person name="Fulton B."/>
            <person name="Courtney L."/>
            <person name="Fronick C."/>
            <person name="Harrison M."/>
            <person name="Strong C."/>
            <person name="Farmer C."/>
            <person name="Delahaunty K."/>
            <person name="Markovic C."/>
            <person name="Hall O."/>
            <person name="Minx P."/>
            <person name="Tomlinson C."/>
            <person name="Mitreva M."/>
            <person name="Hou S."/>
            <person name="Chen J."/>
            <person name="Wollam A."/>
            <person name="Pepin K.H."/>
            <person name="Johnson M."/>
            <person name="Bhonagiri V."/>
            <person name="Zhang X."/>
            <person name="Suruliraj S."/>
            <person name="Warren W."/>
            <person name="Chinwalla A."/>
            <person name="Mardis E.R."/>
            <person name="Wilson R.K."/>
        </authorList>
    </citation>
    <scope>NUCLEOTIDE SEQUENCE [LARGE SCALE GENOMIC DNA]</scope>
    <source>
        <strain evidence="2 3">F0359</strain>
    </source>
</reference>
<dbReference type="STRING" id="706434.HMPREF9429_00961"/>
<dbReference type="OrthoDB" id="5113885at2"/>
<name>E2ZCK9_9FIRM</name>
<dbReference type="PROSITE" id="PS51097">
    <property type="entry name" value="PTS_EIIA_TYPE_5"/>
    <property type="match status" value="1"/>
</dbReference>
<sequence length="123" mass="13274">MKYYSEIVAIGSEALEFLKDPDSRSLILFDYTASPDLADISILQKKKGGMGEPAKGDTLLIGNKAFTITAVGTEAPHTLAELSHCTLCFKGGEVPERPGCIMLEGDDKLTAYDIQIGTSIEIY</sequence>
<evidence type="ECO:0000313" key="2">
    <source>
        <dbReference type="EMBL" id="EFQ03780.1"/>
    </source>
</evidence>
<dbReference type="GO" id="GO:0016301">
    <property type="term" value="F:kinase activity"/>
    <property type="evidence" value="ECO:0007669"/>
    <property type="project" value="TreeGrafter"/>
</dbReference>
<dbReference type="HOGENOM" id="CLU_138435_0_1_9"/>
<dbReference type="PANTHER" id="PTHR40398">
    <property type="entry name" value="PTS SYSTEM GLUCITOL/SORBITOL-SPECIFIC EIIA COMPONENT"/>
    <property type="match status" value="1"/>
</dbReference>
<dbReference type="Proteomes" id="UP000003195">
    <property type="component" value="Unassembled WGS sequence"/>
</dbReference>
<gene>
    <name evidence="2" type="ORF">HMPREF9429_00961</name>
</gene>
<dbReference type="EMBL" id="AECS01000037">
    <property type="protein sequence ID" value="EFQ03780.1"/>
    <property type="molecule type" value="Genomic_DNA"/>
</dbReference>
<dbReference type="Gene3D" id="2.40.33.40">
    <property type="entry name" value="Phosphotransferase system, glucitol/sorbitol-specific IIA component"/>
    <property type="match status" value="1"/>
</dbReference>
<evidence type="ECO:0000313" key="3">
    <source>
        <dbReference type="Proteomes" id="UP000003195"/>
    </source>
</evidence>
<evidence type="ECO:0000256" key="1">
    <source>
        <dbReference type="PROSITE-ProRule" id="PRU00420"/>
    </source>
</evidence>
<dbReference type="InterPro" id="IPR004716">
    <property type="entry name" value="PTS_IIA_glucitol/sorbitol-sp"/>
</dbReference>
<dbReference type="SUPFAM" id="SSF141530">
    <property type="entry name" value="PTSIIA/GutA-like"/>
    <property type="match status" value="1"/>
</dbReference>
<dbReference type="GO" id="GO:0009401">
    <property type="term" value="P:phosphoenolpyruvate-dependent sugar phosphotransferase system"/>
    <property type="evidence" value="ECO:0007669"/>
    <property type="project" value="InterPro"/>
</dbReference>